<dbReference type="AlphaFoldDB" id="A0A1M5SC43"/>
<keyword evidence="1" id="KW-0812">Transmembrane</keyword>
<organism evidence="2 3">
    <name type="scientific">Bradyrhizobium erythrophlei</name>
    <dbReference type="NCBI Taxonomy" id="1437360"/>
    <lineage>
        <taxon>Bacteria</taxon>
        <taxon>Pseudomonadati</taxon>
        <taxon>Pseudomonadota</taxon>
        <taxon>Alphaproteobacteria</taxon>
        <taxon>Hyphomicrobiales</taxon>
        <taxon>Nitrobacteraceae</taxon>
        <taxon>Bradyrhizobium</taxon>
    </lineage>
</organism>
<gene>
    <name evidence="2" type="ORF">SAMN05443248_4536</name>
</gene>
<evidence type="ECO:0000256" key="1">
    <source>
        <dbReference type="SAM" id="Phobius"/>
    </source>
</evidence>
<name>A0A1M5SC43_9BRAD</name>
<evidence type="ECO:0000313" key="2">
    <source>
        <dbReference type="EMBL" id="SHH35483.1"/>
    </source>
</evidence>
<reference evidence="2 3" key="1">
    <citation type="submission" date="2016-11" db="EMBL/GenBank/DDBJ databases">
        <authorList>
            <person name="Jaros S."/>
            <person name="Januszkiewicz K."/>
            <person name="Wedrychowicz H."/>
        </authorList>
    </citation>
    <scope>NUCLEOTIDE SEQUENCE [LARGE SCALE GENOMIC DNA]</scope>
    <source>
        <strain evidence="2 3">GAS138</strain>
    </source>
</reference>
<evidence type="ECO:0000313" key="3">
    <source>
        <dbReference type="Proteomes" id="UP000189796"/>
    </source>
</evidence>
<sequence>MTVCYRSPMKWLQWNPDRNGIAAVVLALLILVSLFAVVVIYFPDIQQRRANAGFGPDWDCTVQAKGDPVCIKKPGR</sequence>
<keyword evidence="1" id="KW-0472">Membrane</keyword>
<dbReference type="EMBL" id="LT670817">
    <property type="protein sequence ID" value="SHH35483.1"/>
    <property type="molecule type" value="Genomic_DNA"/>
</dbReference>
<dbReference type="Proteomes" id="UP000189796">
    <property type="component" value="Chromosome I"/>
</dbReference>
<feature type="transmembrane region" description="Helical" evidence="1">
    <location>
        <begin position="20"/>
        <end position="42"/>
    </location>
</feature>
<protein>
    <submittedName>
        <fullName evidence="2">Uncharacterized protein</fullName>
    </submittedName>
</protein>
<keyword evidence="1" id="KW-1133">Transmembrane helix</keyword>
<accession>A0A1M5SC43</accession>
<proteinExistence type="predicted"/>